<dbReference type="EMBL" id="JWIO01000028">
    <property type="protein sequence ID" value="KLL10663.1"/>
    <property type="molecule type" value="Genomic_DNA"/>
</dbReference>
<feature type="chain" id="PRO_5045439703" evidence="1">
    <location>
        <begin position="21"/>
        <end position="177"/>
    </location>
</feature>
<comment type="caution">
    <text evidence="2">The sequence shown here is derived from an EMBL/GenBank/DDBJ whole genome shotgun (WGS) entry which is preliminary data.</text>
</comment>
<protein>
    <submittedName>
        <fullName evidence="2">Uncharacterized protein</fullName>
    </submittedName>
</protein>
<dbReference type="Proteomes" id="UP000035425">
    <property type="component" value="Unassembled WGS sequence"/>
</dbReference>
<name>A0ABR5F1U9_9ACTN</name>
<keyword evidence="1" id="KW-0732">Signal</keyword>
<proteinExistence type="predicted"/>
<accession>A0ABR5F1U9</accession>
<feature type="signal peptide" evidence="1">
    <location>
        <begin position="1"/>
        <end position="20"/>
    </location>
</feature>
<gene>
    <name evidence="2" type="ORF">FrCorBMG51_16510</name>
</gene>
<organism evidence="2 3">
    <name type="scientific">Protofrankia coriariae</name>
    <dbReference type="NCBI Taxonomy" id="1562887"/>
    <lineage>
        <taxon>Bacteria</taxon>
        <taxon>Bacillati</taxon>
        <taxon>Actinomycetota</taxon>
        <taxon>Actinomycetes</taxon>
        <taxon>Frankiales</taxon>
        <taxon>Frankiaceae</taxon>
        <taxon>Protofrankia</taxon>
    </lineage>
</organism>
<evidence type="ECO:0000256" key="1">
    <source>
        <dbReference type="SAM" id="SignalP"/>
    </source>
</evidence>
<evidence type="ECO:0000313" key="2">
    <source>
        <dbReference type="EMBL" id="KLL10663.1"/>
    </source>
</evidence>
<reference evidence="2 3" key="1">
    <citation type="submission" date="2014-12" db="EMBL/GenBank/DDBJ databases">
        <title>Frankia sp. BMG5.1 draft genome.</title>
        <authorList>
            <person name="Gtari M."/>
            <person name="Ghodhbane-Gtari F."/>
            <person name="Nouioui I."/>
            <person name="Ktari A."/>
            <person name="Hezbri K."/>
            <person name="Mimouni W."/>
            <person name="Sbissi I."/>
            <person name="Ayari A."/>
            <person name="Yamanaka T."/>
            <person name="Normand P."/>
            <person name="Tisa L.S."/>
            <person name="Boudabous A."/>
        </authorList>
    </citation>
    <scope>NUCLEOTIDE SEQUENCE [LARGE SCALE GENOMIC DNA]</scope>
    <source>
        <strain evidence="2 3">BMG5.1</strain>
    </source>
</reference>
<keyword evidence="3" id="KW-1185">Reference proteome</keyword>
<sequence length="177" mass="19612">MATATATAATTAMLATPAAASGTWQTDWRFCNRCHGLVRYPSPVQNRCPAGFSHRVQGWTFGVPFTNSTDHHAGETEYQQSDWQMCQYCSVLYYHDFPGVCAGRGGSTHLATGPQYLLLHDRNPVPSGFQTDWRFCYKCSSLYFDGYDPNGVCPGNPGWGHAAAGYMFHLQVYAYTL</sequence>
<evidence type="ECO:0000313" key="3">
    <source>
        <dbReference type="Proteomes" id="UP000035425"/>
    </source>
</evidence>